<dbReference type="InterPro" id="IPR002645">
    <property type="entry name" value="STAS_dom"/>
</dbReference>
<dbReference type="PROSITE" id="PS50801">
    <property type="entry name" value="STAS"/>
    <property type="match status" value="1"/>
</dbReference>
<gene>
    <name evidence="4" type="ORF">T9R20_16135</name>
</gene>
<sequence>MNLTVTPGSAYAVIALEGRLTAPGVPRLRSAISELVDAGSIRVVIDLSGTEFVDSSGLGALIGGLKSARLAGGDLRIAGVTEPVRRVLKLTNLDRVLREYDTVEAAFDER</sequence>
<reference evidence="4 5" key="1">
    <citation type="submission" date="2023-06" db="EMBL/GenBank/DDBJ databases">
        <title>Rock-solubilizing bacteria, Microbacterium invictum, promotes re-establishment of vegetation in rocky wasteland by accelerating rock bio-weathering and reshaping soil bacterial community.</title>
        <authorList>
            <person name="Liu C."/>
        </authorList>
    </citation>
    <scope>NUCLEOTIDE SEQUENCE [LARGE SCALE GENOMIC DNA]</scope>
    <source>
        <strain evidence="4 5">X-18</strain>
    </source>
</reference>
<proteinExistence type="inferred from homology"/>
<dbReference type="NCBIfam" id="TIGR00377">
    <property type="entry name" value="ant_ant_sig"/>
    <property type="match status" value="1"/>
</dbReference>
<dbReference type="Pfam" id="PF01740">
    <property type="entry name" value="STAS"/>
    <property type="match status" value="1"/>
</dbReference>
<evidence type="ECO:0000256" key="2">
    <source>
        <dbReference type="RuleBase" id="RU003749"/>
    </source>
</evidence>
<evidence type="ECO:0000256" key="1">
    <source>
        <dbReference type="ARBA" id="ARBA00009013"/>
    </source>
</evidence>
<accession>A0ABZ0VA40</accession>
<dbReference type="PANTHER" id="PTHR33495">
    <property type="entry name" value="ANTI-SIGMA FACTOR ANTAGONIST TM_1081-RELATED-RELATED"/>
    <property type="match status" value="1"/>
</dbReference>
<dbReference type="SUPFAM" id="SSF52091">
    <property type="entry name" value="SpoIIaa-like"/>
    <property type="match status" value="1"/>
</dbReference>
<comment type="similarity">
    <text evidence="1 2">Belongs to the anti-sigma-factor antagonist family.</text>
</comment>
<protein>
    <recommendedName>
        <fullName evidence="2">Anti-sigma factor antagonist</fullName>
    </recommendedName>
</protein>
<name>A0ABZ0VA40_9MICO</name>
<evidence type="ECO:0000259" key="3">
    <source>
        <dbReference type="PROSITE" id="PS50801"/>
    </source>
</evidence>
<dbReference type="EMBL" id="CP139779">
    <property type="protein sequence ID" value="WQB70206.1"/>
    <property type="molecule type" value="Genomic_DNA"/>
</dbReference>
<evidence type="ECO:0000313" key="5">
    <source>
        <dbReference type="Proteomes" id="UP001324533"/>
    </source>
</evidence>
<dbReference type="Gene3D" id="3.30.750.24">
    <property type="entry name" value="STAS domain"/>
    <property type="match status" value="1"/>
</dbReference>
<evidence type="ECO:0000313" key="4">
    <source>
        <dbReference type="EMBL" id="WQB70206.1"/>
    </source>
</evidence>
<dbReference type="PANTHER" id="PTHR33495:SF2">
    <property type="entry name" value="ANTI-SIGMA FACTOR ANTAGONIST TM_1081-RELATED"/>
    <property type="match status" value="1"/>
</dbReference>
<dbReference type="RefSeq" id="WP_322410356.1">
    <property type="nucleotide sequence ID" value="NZ_CP139779.1"/>
</dbReference>
<dbReference type="Proteomes" id="UP001324533">
    <property type="component" value="Chromosome"/>
</dbReference>
<dbReference type="CDD" id="cd07043">
    <property type="entry name" value="STAS_anti-anti-sigma_factors"/>
    <property type="match status" value="1"/>
</dbReference>
<dbReference type="InterPro" id="IPR036513">
    <property type="entry name" value="STAS_dom_sf"/>
</dbReference>
<dbReference type="InterPro" id="IPR003658">
    <property type="entry name" value="Anti-sigma_ant"/>
</dbReference>
<organism evidence="4 5">
    <name type="scientific">Microbacterium invictum</name>
    <dbReference type="NCBI Taxonomy" id="515415"/>
    <lineage>
        <taxon>Bacteria</taxon>
        <taxon>Bacillati</taxon>
        <taxon>Actinomycetota</taxon>
        <taxon>Actinomycetes</taxon>
        <taxon>Micrococcales</taxon>
        <taxon>Microbacteriaceae</taxon>
        <taxon>Microbacterium</taxon>
    </lineage>
</organism>
<keyword evidence="5" id="KW-1185">Reference proteome</keyword>
<feature type="domain" description="STAS" evidence="3">
    <location>
        <begin position="1"/>
        <end position="110"/>
    </location>
</feature>